<dbReference type="Proteomes" id="UP001203284">
    <property type="component" value="Unassembled WGS sequence"/>
</dbReference>
<proteinExistence type="inferred from homology"/>
<organism evidence="5 6">
    <name type="scientific">Ancylobacter crimeensis</name>
    <dbReference type="NCBI Taxonomy" id="2579147"/>
    <lineage>
        <taxon>Bacteria</taxon>
        <taxon>Pseudomonadati</taxon>
        <taxon>Pseudomonadota</taxon>
        <taxon>Alphaproteobacteria</taxon>
        <taxon>Hyphomicrobiales</taxon>
        <taxon>Xanthobacteraceae</taxon>
        <taxon>Ancylobacter</taxon>
    </lineage>
</organism>
<feature type="signal peptide" evidence="3">
    <location>
        <begin position="1"/>
        <end position="25"/>
    </location>
</feature>
<dbReference type="CDD" id="cd06334">
    <property type="entry name" value="PBP1_ABC_ligand_binding-like"/>
    <property type="match status" value="1"/>
</dbReference>
<dbReference type="InterPro" id="IPR028082">
    <property type="entry name" value="Peripla_BP_I"/>
</dbReference>
<comment type="similarity">
    <text evidence="1">Belongs to the leucine-binding protein family.</text>
</comment>
<evidence type="ECO:0000256" key="2">
    <source>
        <dbReference type="ARBA" id="ARBA00022729"/>
    </source>
</evidence>
<reference evidence="5 6" key="1">
    <citation type="submission" date="2022-04" db="EMBL/GenBank/DDBJ databases">
        <authorList>
            <person name="Grouzdev D.S."/>
            <person name="Pantiukh K.S."/>
            <person name="Krutkina M.S."/>
        </authorList>
    </citation>
    <scope>NUCLEOTIDE SEQUENCE [LARGE SCALE GENOMIC DNA]</scope>
    <source>
        <strain evidence="5 6">6x-1</strain>
    </source>
</reference>
<feature type="domain" description="Leucine-binding protein" evidence="4">
    <location>
        <begin position="33"/>
        <end position="400"/>
    </location>
</feature>
<dbReference type="PANTHER" id="PTHR47235">
    <property type="entry name" value="BLR6548 PROTEIN"/>
    <property type="match status" value="1"/>
</dbReference>
<dbReference type="SUPFAM" id="SSF53822">
    <property type="entry name" value="Periplasmic binding protein-like I"/>
    <property type="match status" value="1"/>
</dbReference>
<evidence type="ECO:0000313" key="5">
    <source>
        <dbReference type="EMBL" id="MCK0198706.1"/>
    </source>
</evidence>
<feature type="chain" id="PRO_5045759040" evidence="3">
    <location>
        <begin position="26"/>
        <end position="443"/>
    </location>
</feature>
<sequence length="443" mass="48741">MRRHLLSALMAGVLASTFLAPAARADGPAQYVPLPTYRVGAYASSGTLWWAGERDYFRYINEVEGGINGVKLDVEEFETEWSPDRTVEVYERVKNGKNGEPVAFFFTHGTPASYALIEKAATDQIPLIDPAGGRTESTDGTVFPYAFPLLFNYFSQASVGINYIAQKEGGLDKLKGKKIVTVYHDSAYGRETQAAVELLAKKYGFENIQVPVADPGNEQSPQWRQVREVKPDWVFLRTWGVSTPVAIKTAQRFGIPADHIIGDVWAGSEADVIPAGTAAKGYQALAPYPGGANFEIHDRLRKTILDTGKSDLKDPKFFGAVYYNIGLINAVLAVEALRTGQAHFGKRALNGEEGRWGFEHLTIDDARLKQIGFEGLLQPIKLSTTDHEGGGAARIQQWDGAKWVLVTDWIQADRETLRPLIEAKAAAYAKEHNIVPRNATAEN</sequence>
<keyword evidence="6" id="KW-1185">Reference proteome</keyword>
<accession>A0ABT0DFF8</accession>
<dbReference type="Pfam" id="PF13458">
    <property type="entry name" value="Peripla_BP_6"/>
    <property type="match status" value="1"/>
</dbReference>
<keyword evidence="2 3" id="KW-0732">Signal</keyword>
<evidence type="ECO:0000313" key="6">
    <source>
        <dbReference type="Proteomes" id="UP001203284"/>
    </source>
</evidence>
<dbReference type="PANTHER" id="PTHR47235:SF1">
    <property type="entry name" value="BLR6548 PROTEIN"/>
    <property type="match status" value="1"/>
</dbReference>
<evidence type="ECO:0000256" key="3">
    <source>
        <dbReference type="SAM" id="SignalP"/>
    </source>
</evidence>
<dbReference type="InterPro" id="IPR028081">
    <property type="entry name" value="Leu-bd"/>
</dbReference>
<gene>
    <name evidence="5" type="ORF">MWN34_17550</name>
</gene>
<name>A0ABT0DFF8_9HYPH</name>
<dbReference type="RefSeq" id="WP_247030608.1">
    <property type="nucleotide sequence ID" value="NZ_JALKCH010000014.1"/>
</dbReference>
<protein>
    <submittedName>
        <fullName evidence="5">ABC transporter substrate-binding protein</fullName>
    </submittedName>
</protein>
<dbReference type="EMBL" id="JALKCH010000014">
    <property type="protein sequence ID" value="MCK0198706.1"/>
    <property type="molecule type" value="Genomic_DNA"/>
</dbReference>
<evidence type="ECO:0000259" key="4">
    <source>
        <dbReference type="Pfam" id="PF13458"/>
    </source>
</evidence>
<comment type="caution">
    <text evidence="5">The sequence shown here is derived from an EMBL/GenBank/DDBJ whole genome shotgun (WGS) entry which is preliminary data.</text>
</comment>
<evidence type="ECO:0000256" key="1">
    <source>
        <dbReference type="ARBA" id="ARBA00010062"/>
    </source>
</evidence>
<dbReference type="Gene3D" id="3.40.50.2300">
    <property type="match status" value="2"/>
</dbReference>